<evidence type="ECO:0000313" key="1">
    <source>
        <dbReference type="EMBL" id="GAI75478.1"/>
    </source>
</evidence>
<dbReference type="AlphaFoldDB" id="X1R4P4"/>
<gene>
    <name evidence="1" type="ORF">S12H4_18343</name>
</gene>
<accession>X1R4P4</accession>
<dbReference type="Gene3D" id="3.30.360.10">
    <property type="entry name" value="Dihydrodipicolinate Reductase, domain 2"/>
    <property type="match status" value="1"/>
</dbReference>
<evidence type="ECO:0008006" key="2">
    <source>
        <dbReference type="Google" id="ProtNLM"/>
    </source>
</evidence>
<dbReference type="EMBL" id="BARW01009048">
    <property type="protein sequence ID" value="GAI75478.1"/>
    <property type="molecule type" value="Genomic_DNA"/>
</dbReference>
<proteinExistence type="predicted"/>
<reference evidence="1" key="1">
    <citation type="journal article" date="2014" name="Front. Microbiol.">
        <title>High frequency of phylogenetically diverse reductive dehalogenase-homologous genes in deep subseafloor sedimentary metagenomes.</title>
        <authorList>
            <person name="Kawai M."/>
            <person name="Futagami T."/>
            <person name="Toyoda A."/>
            <person name="Takaki Y."/>
            <person name="Nishi S."/>
            <person name="Hori S."/>
            <person name="Arai W."/>
            <person name="Tsubouchi T."/>
            <person name="Morono Y."/>
            <person name="Uchiyama I."/>
            <person name="Ito T."/>
            <person name="Fujiyama A."/>
            <person name="Inagaki F."/>
            <person name="Takami H."/>
        </authorList>
    </citation>
    <scope>NUCLEOTIDE SEQUENCE</scope>
    <source>
        <strain evidence="1">Expedition CK06-06</strain>
    </source>
</reference>
<name>X1R4P4_9ZZZZ</name>
<feature type="non-terminal residue" evidence="1">
    <location>
        <position position="1"/>
    </location>
</feature>
<comment type="caution">
    <text evidence="1">The sequence shown here is derived from an EMBL/GenBank/DDBJ whole genome shotgun (WGS) entry which is preliminary data.</text>
</comment>
<sequence length="158" mass="17373">YDNFSVDFVYEDEIHMGSMCRQINDCANSVSEHIRGTEGYTNCADTIWNPDSTVKYEYEYPLNADGEVDKSGGNNHLVQEHIDLITAIRTGEQVVQAETTAKSTLTAIMGRQSAYTGQEVTWEEMMSSDLKIGPDEIAMGPVGMEAIIPVAGSTPPEE</sequence>
<organism evidence="1">
    <name type="scientific">marine sediment metagenome</name>
    <dbReference type="NCBI Taxonomy" id="412755"/>
    <lineage>
        <taxon>unclassified sequences</taxon>
        <taxon>metagenomes</taxon>
        <taxon>ecological metagenomes</taxon>
    </lineage>
</organism>
<protein>
    <recommendedName>
        <fullName evidence="2">Gfo/Idh/MocA-like oxidoreductase C-terminal domain-containing protein</fullName>
    </recommendedName>
</protein>